<gene>
    <name evidence="5" type="ORF">F2P81_005148</name>
</gene>
<dbReference type="Gene3D" id="2.60.40.2030">
    <property type="match status" value="1"/>
</dbReference>
<dbReference type="InterPro" id="IPR051561">
    <property type="entry name" value="FRAS1_ECM"/>
</dbReference>
<dbReference type="PROSITE" id="PS51854">
    <property type="entry name" value="CSPG"/>
    <property type="match status" value="3"/>
</dbReference>
<dbReference type="EMBL" id="VEVO01000005">
    <property type="protein sequence ID" value="KAF0041616.1"/>
    <property type="molecule type" value="Genomic_DNA"/>
</dbReference>
<dbReference type="Pfam" id="PF16184">
    <property type="entry name" value="Cadherin_3"/>
    <property type="match status" value="3"/>
</dbReference>
<proteinExistence type="predicted"/>
<organism evidence="5 6">
    <name type="scientific">Scophthalmus maximus</name>
    <name type="common">Turbot</name>
    <name type="synonym">Psetta maxima</name>
    <dbReference type="NCBI Taxonomy" id="52904"/>
    <lineage>
        <taxon>Eukaryota</taxon>
        <taxon>Metazoa</taxon>
        <taxon>Chordata</taxon>
        <taxon>Craniata</taxon>
        <taxon>Vertebrata</taxon>
        <taxon>Euteleostomi</taxon>
        <taxon>Actinopterygii</taxon>
        <taxon>Neopterygii</taxon>
        <taxon>Teleostei</taxon>
        <taxon>Neoteleostei</taxon>
        <taxon>Acanthomorphata</taxon>
        <taxon>Carangaria</taxon>
        <taxon>Pleuronectiformes</taxon>
        <taxon>Pleuronectoidei</taxon>
        <taxon>Scophthalmidae</taxon>
        <taxon>Scophthalmus</taxon>
    </lineage>
</organism>
<name>A0A6A4T2C8_SCOMX</name>
<protein>
    <submittedName>
        <fullName evidence="5">Uncharacterized protein</fullName>
    </submittedName>
</protein>
<dbReference type="SUPFAM" id="SSF141072">
    <property type="entry name" value="CalX-like"/>
    <property type="match status" value="1"/>
</dbReference>
<dbReference type="PANTHER" id="PTHR45739">
    <property type="entry name" value="MATRIX PROTEIN, PUTATIVE-RELATED"/>
    <property type="match status" value="1"/>
</dbReference>
<evidence type="ECO:0000256" key="2">
    <source>
        <dbReference type="ARBA" id="ARBA00022737"/>
    </source>
</evidence>
<evidence type="ECO:0000256" key="4">
    <source>
        <dbReference type="PROSITE-ProRule" id="PRU01201"/>
    </source>
</evidence>
<dbReference type="PANTHER" id="PTHR45739:SF3">
    <property type="entry name" value="FRAS-RELATED EXTRACELLULAR MATRIX PROTEIN 1B PRECURSOR"/>
    <property type="match status" value="1"/>
</dbReference>
<feature type="repeat" description="CSPG" evidence="4">
    <location>
        <begin position="12"/>
        <end position="111"/>
    </location>
</feature>
<evidence type="ECO:0000256" key="1">
    <source>
        <dbReference type="ARBA" id="ARBA00022729"/>
    </source>
</evidence>
<dbReference type="Proteomes" id="UP000438429">
    <property type="component" value="Unassembled WGS sequence"/>
</dbReference>
<dbReference type="InterPro" id="IPR039005">
    <property type="entry name" value="CSPG_rpt"/>
</dbReference>
<dbReference type="AlphaFoldDB" id="A0A6A4T2C8"/>
<comment type="caution">
    <text evidence="5">The sequence shown here is derived from an EMBL/GenBank/DDBJ whole genome shotgun (WGS) entry which is preliminary data.</text>
</comment>
<feature type="repeat" description="CSPG" evidence="4">
    <location>
        <begin position="245"/>
        <end position="337"/>
    </location>
</feature>
<sequence>MHSERIIISLFFVGVSRNAGLEVDSGERRVISSVSLEAEDVDTPPNQVFYFINAAPRFGNLQLKTESGWTELSAGRNFTQDDVEMNRLWYKHAADSAAAFKGHDSFRFTLSDLDNESPAQSFFVSVRTVQKGDIVLLSTAVHLREGQRVVLTTDILLASDAAARPEELVFTVTVPPRHGLVHAVRRPGVPLGSFTQLDVAAHRVCYTHDNGHDAESDAFSFVVTNGVSSRSGSLHFTVEHGDRIPPTLRHNAGLRLQDGATETIGGERLQLTDPDTAAANLSYVVTQPPRYGKLLLRGVPLTPPLRFTQTDVDGLNLAYRQDPGSPAEVDGFHFLPSDGHNRGLELCWSRVDLSATCYRTCETSGTLQIQIQRSGRSVDPAYVAIQVEEGSAKPGRDFTHSSAGLIQFDPECEVRQQLVSRRLDSLQETLLHHQPVGGELGERREDLLTDVQQQPDQRSLPEGHDLAVEVRREEAILDRSVRRFERLDVVGRPLAVLLQAAGGAAEPPRWRLRLRAG</sequence>
<dbReference type="GO" id="GO:0009653">
    <property type="term" value="P:anatomical structure morphogenesis"/>
    <property type="evidence" value="ECO:0007669"/>
    <property type="project" value="TreeGrafter"/>
</dbReference>
<reference evidence="5 6" key="1">
    <citation type="submission" date="2019-06" db="EMBL/GenBank/DDBJ databases">
        <title>Draft genomes of female and male turbot (Scophthalmus maximus).</title>
        <authorList>
            <person name="Xu H."/>
            <person name="Xu X.-W."/>
            <person name="Shao C."/>
            <person name="Chen S."/>
        </authorList>
    </citation>
    <scope>NUCLEOTIDE SEQUENCE [LARGE SCALE GENOMIC DNA]</scope>
    <source>
        <strain evidence="5">Ysfricsl-2016a</strain>
        <tissue evidence="5">Blood</tissue>
    </source>
</reference>
<evidence type="ECO:0000313" key="6">
    <source>
        <dbReference type="Proteomes" id="UP000438429"/>
    </source>
</evidence>
<keyword evidence="1" id="KW-0732">Signal</keyword>
<keyword evidence="3" id="KW-0325">Glycoprotein</keyword>
<evidence type="ECO:0000256" key="3">
    <source>
        <dbReference type="ARBA" id="ARBA00023180"/>
    </source>
</evidence>
<feature type="repeat" description="CSPG" evidence="4">
    <location>
        <begin position="132"/>
        <end position="224"/>
    </location>
</feature>
<dbReference type="InterPro" id="IPR038081">
    <property type="entry name" value="CalX-like_sf"/>
</dbReference>
<keyword evidence="2" id="KW-0677">Repeat</keyword>
<accession>A0A6A4T2C8</accession>
<evidence type="ECO:0000313" key="5">
    <source>
        <dbReference type="EMBL" id="KAF0041616.1"/>
    </source>
</evidence>